<evidence type="ECO:0000313" key="2">
    <source>
        <dbReference type="EMBL" id="GIQ88507.1"/>
    </source>
</evidence>
<sequence>MRVVVLGASDKPSRTSYEAVEMLMEYKHEISGPVDTVTVYLNKDRSWPLREAIKALQPRRVIFNPGSESEDLSAFLQEAGIEVTDFCTLLLLKYGTF</sequence>
<gene>
    <name evidence="2" type="ORF">KIPB_010767</name>
</gene>
<dbReference type="AlphaFoldDB" id="A0A9K3D5L1"/>
<feature type="domain" description="CoA-binding" evidence="1">
    <location>
        <begin position="31"/>
        <end position="91"/>
    </location>
</feature>
<evidence type="ECO:0000259" key="1">
    <source>
        <dbReference type="Pfam" id="PF13380"/>
    </source>
</evidence>
<proteinExistence type="predicted"/>
<accession>A0A9K3D5L1</accession>
<dbReference type="Gene3D" id="3.40.50.720">
    <property type="entry name" value="NAD(P)-binding Rossmann-like Domain"/>
    <property type="match status" value="1"/>
</dbReference>
<evidence type="ECO:0000313" key="3">
    <source>
        <dbReference type="Proteomes" id="UP000265618"/>
    </source>
</evidence>
<reference evidence="2 3" key="1">
    <citation type="journal article" date="2018" name="PLoS ONE">
        <title>The draft genome of Kipferlia bialata reveals reductive genome evolution in fornicate parasites.</title>
        <authorList>
            <person name="Tanifuji G."/>
            <person name="Takabayashi S."/>
            <person name="Kume K."/>
            <person name="Takagi M."/>
            <person name="Nakayama T."/>
            <person name="Kamikawa R."/>
            <person name="Inagaki Y."/>
            <person name="Hashimoto T."/>
        </authorList>
    </citation>
    <scope>NUCLEOTIDE SEQUENCE [LARGE SCALE GENOMIC DNA]</scope>
    <source>
        <strain evidence="2">NY0173</strain>
    </source>
</reference>
<keyword evidence="3" id="KW-1185">Reference proteome</keyword>
<dbReference type="Pfam" id="PF13380">
    <property type="entry name" value="CoA_binding_2"/>
    <property type="match status" value="1"/>
</dbReference>
<dbReference type="Proteomes" id="UP000265618">
    <property type="component" value="Unassembled WGS sequence"/>
</dbReference>
<organism evidence="2 3">
    <name type="scientific">Kipferlia bialata</name>
    <dbReference type="NCBI Taxonomy" id="797122"/>
    <lineage>
        <taxon>Eukaryota</taxon>
        <taxon>Metamonada</taxon>
        <taxon>Carpediemonas-like organisms</taxon>
        <taxon>Kipferlia</taxon>
    </lineage>
</organism>
<dbReference type="InterPro" id="IPR036291">
    <property type="entry name" value="NAD(P)-bd_dom_sf"/>
</dbReference>
<comment type="caution">
    <text evidence="2">The sequence shown here is derived from an EMBL/GenBank/DDBJ whole genome shotgun (WGS) entry which is preliminary data.</text>
</comment>
<protein>
    <recommendedName>
        <fullName evidence="1">CoA-binding domain-containing protein</fullName>
    </recommendedName>
</protein>
<dbReference type="EMBL" id="BDIP01004125">
    <property type="protein sequence ID" value="GIQ88507.1"/>
    <property type="molecule type" value="Genomic_DNA"/>
</dbReference>
<dbReference type="SUPFAM" id="SSF51735">
    <property type="entry name" value="NAD(P)-binding Rossmann-fold domains"/>
    <property type="match status" value="1"/>
</dbReference>
<dbReference type="InterPro" id="IPR003781">
    <property type="entry name" value="CoA-bd"/>
</dbReference>
<name>A0A9K3D5L1_9EUKA</name>